<organism evidence="10 11">
    <name type="scientific">Sulfurifustis variabilis</name>
    <dbReference type="NCBI Taxonomy" id="1675686"/>
    <lineage>
        <taxon>Bacteria</taxon>
        <taxon>Pseudomonadati</taxon>
        <taxon>Pseudomonadota</taxon>
        <taxon>Gammaproteobacteria</taxon>
        <taxon>Acidiferrobacterales</taxon>
        <taxon>Acidiferrobacteraceae</taxon>
        <taxon>Sulfurifustis</taxon>
    </lineage>
</organism>
<dbReference type="Proteomes" id="UP000218899">
    <property type="component" value="Chromosome"/>
</dbReference>
<dbReference type="PROSITE" id="PS51012">
    <property type="entry name" value="ABC_TM2"/>
    <property type="match status" value="1"/>
</dbReference>
<evidence type="ECO:0000256" key="5">
    <source>
        <dbReference type="ARBA" id="ARBA00022692"/>
    </source>
</evidence>
<feature type="domain" description="ABC transmembrane type-2" evidence="9">
    <location>
        <begin position="138"/>
        <end position="368"/>
    </location>
</feature>
<feature type="transmembrane region" description="Helical" evidence="8">
    <location>
        <begin position="24"/>
        <end position="44"/>
    </location>
</feature>
<keyword evidence="4" id="KW-1003">Cell membrane</keyword>
<dbReference type="KEGG" id="sva:SVA_1785"/>
<dbReference type="InterPro" id="IPR013525">
    <property type="entry name" value="ABC2_TM"/>
</dbReference>
<dbReference type="InterPro" id="IPR047817">
    <property type="entry name" value="ABC2_TM_bact-type"/>
</dbReference>
<comment type="similarity">
    <text evidence="2">Belongs to the ABC-2 integral membrane protein family.</text>
</comment>
<evidence type="ECO:0000256" key="3">
    <source>
        <dbReference type="ARBA" id="ARBA00022448"/>
    </source>
</evidence>
<evidence type="ECO:0000256" key="4">
    <source>
        <dbReference type="ARBA" id="ARBA00022475"/>
    </source>
</evidence>
<dbReference type="Pfam" id="PF12698">
    <property type="entry name" value="ABC2_membrane_3"/>
    <property type="match status" value="1"/>
</dbReference>
<evidence type="ECO:0000256" key="2">
    <source>
        <dbReference type="ARBA" id="ARBA00007783"/>
    </source>
</evidence>
<protein>
    <submittedName>
        <fullName evidence="10">Membrane protein</fullName>
    </submittedName>
</protein>
<dbReference type="Gene3D" id="3.40.1710.10">
    <property type="entry name" value="abc type-2 transporter like domain"/>
    <property type="match status" value="1"/>
</dbReference>
<comment type="subcellular location">
    <subcellularLocation>
        <location evidence="1">Cell membrane</location>
        <topology evidence="1">Multi-pass membrane protein</topology>
    </subcellularLocation>
</comment>
<keyword evidence="11" id="KW-1185">Reference proteome</keyword>
<dbReference type="EMBL" id="AP014936">
    <property type="protein sequence ID" value="BAU48339.1"/>
    <property type="molecule type" value="Genomic_DNA"/>
</dbReference>
<dbReference type="PANTHER" id="PTHR30294">
    <property type="entry name" value="MEMBRANE COMPONENT OF ABC TRANSPORTER YHHJ-RELATED"/>
    <property type="match status" value="1"/>
</dbReference>
<reference evidence="10 11" key="1">
    <citation type="submission" date="2015-08" db="EMBL/GenBank/DDBJ databases">
        <title>Complete genome sequence of Sulfurifustis variabilis.</title>
        <authorList>
            <person name="Miura A."/>
            <person name="Kojima H."/>
            <person name="Fukui M."/>
        </authorList>
    </citation>
    <scope>NUCLEOTIDE SEQUENCE [LARGE SCALE GENOMIC DNA]</scope>
    <source>
        <strain evidence="11">skN76</strain>
    </source>
</reference>
<keyword evidence="5 8" id="KW-0812">Transmembrane</keyword>
<feature type="transmembrane region" description="Helical" evidence="8">
    <location>
        <begin position="346"/>
        <end position="365"/>
    </location>
</feature>
<keyword evidence="3" id="KW-0813">Transport</keyword>
<dbReference type="OrthoDB" id="9808686at2"/>
<evidence type="ECO:0000256" key="6">
    <source>
        <dbReference type="ARBA" id="ARBA00022989"/>
    </source>
</evidence>
<evidence type="ECO:0000313" key="10">
    <source>
        <dbReference type="EMBL" id="BAU48339.1"/>
    </source>
</evidence>
<feature type="transmembrane region" description="Helical" evidence="8">
    <location>
        <begin position="254"/>
        <end position="271"/>
    </location>
</feature>
<keyword evidence="7 8" id="KW-0472">Membrane</keyword>
<accession>A0A1B4V4A0</accession>
<evidence type="ECO:0000259" key="9">
    <source>
        <dbReference type="PROSITE" id="PS51012"/>
    </source>
</evidence>
<dbReference type="RefSeq" id="WP_096460861.1">
    <property type="nucleotide sequence ID" value="NZ_AP014936.1"/>
</dbReference>
<proteinExistence type="inferred from homology"/>
<evidence type="ECO:0000256" key="8">
    <source>
        <dbReference type="SAM" id="Phobius"/>
    </source>
</evidence>
<dbReference type="PANTHER" id="PTHR30294:SF29">
    <property type="entry name" value="MULTIDRUG ABC TRANSPORTER PERMEASE YBHS-RELATED"/>
    <property type="match status" value="1"/>
</dbReference>
<dbReference type="GO" id="GO:0140359">
    <property type="term" value="F:ABC-type transporter activity"/>
    <property type="evidence" value="ECO:0007669"/>
    <property type="project" value="InterPro"/>
</dbReference>
<dbReference type="AlphaFoldDB" id="A0A1B4V4A0"/>
<keyword evidence="6 8" id="KW-1133">Transmembrane helix</keyword>
<evidence type="ECO:0000313" key="11">
    <source>
        <dbReference type="Proteomes" id="UP000218899"/>
    </source>
</evidence>
<feature type="transmembrane region" description="Helical" evidence="8">
    <location>
        <begin position="283"/>
        <end position="307"/>
    </location>
</feature>
<dbReference type="GO" id="GO:0005886">
    <property type="term" value="C:plasma membrane"/>
    <property type="evidence" value="ECO:0007669"/>
    <property type="project" value="UniProtKB-SubCell"/>
</dbReference>
<sequence length="371" mass="40336">MSFRWSRAAAVARKEVYHVLRDPFTLMLSLGLPVFLVFVFGFAIEFNVEDLRLAVVDADRTRSSRQLIDTFGSSGYFIVEPAPSPDGAFRALTGDRARAALLIPGDFEKDLYAGRGAHAQILLDGTDNSTVGPILGYVGAIESIAAERIGDFDPPERVDVQARFLFNSELNSRWFVIPGLGVVVMAILSVLLTALAVAREWENGSMELLLSTPVEPLEIIAGKIAPYAVLGVAAMAFIFVISLTVFAVPFRGSLLVYGAGTLLFLAAYLAQGMLISVLTRNQLVAMQVAIMSGLIPANLLSGFIFPIESMPLFFQYLTMIMPARWLTDIARESHLKGASLLDMWEAFAALAVLAAVTVALAVTRFKRNVEP</sequence>
<evidence type="ECO:0000256" key="7">
    <source>
        <dbReference type="ARBA" id="ARBA00023136"/>
    </source>
</evidence>
<evidence type="ECO:0000256" key="1">
    <source>
        <dbReference type="ARBA" id="ARBA00004651"/>
    </source>
</evidence>
<feature type="transmembrane region" description="Helical" evidence="8">
    <location>
        <begin position="227"/>
        <end position="248"/>
    </location>
</feature>
<gene>
    <name evidence="10" type="ORF">SVA_1785</name>
</gene>
<name>A0A1B4V4A0_9GAMM</name>
<feature type="transmembrane region" description="Helical" evidence="8">
    <location>
        <begin position="174"/>
        <end position="198"/>
    </location>
</feature>
<dbReference type="InterPro" id="IPR051449">
    <property type="entry name" value="ABC-2_transporter_component"/>
</dbReference>